<dbReference type="PANTHER" id="PTHR33928">
    <property type="entry name" value="POLYGALACTURONASE QRT3"/>
    <property type="match status" value="1"/>
</dbReference>
<comment type="caution">
    <text evidence="3">The sequence shown here is derived from an EMBL/GenBank/DDBJ whole genome shotgun (WGS) entry which is preliminary data.</text>
</comment>
<gene>
    <name evidence="3" type="primary">bgn13.1</name>
    <name evidence="3" type="ORF">LSUE1_G007708</name>
</gene>
<dbReference type="InterPro" id="IPR012334">
    <property type="entry name" value="Pectin_lyas_fold"/>
</dbReference>
<evidence type="ECO:0000313" key="4">
    <source>
        <dbReference type="Proteomes" id="UP000469558"/>
    </source>
</evidence>
<dbReference type="EMBL" id="QGMK01001362">
    <property type="protein sequence ID" value="TVY68952.1"/>
    <property type="molecule type" value="Genomic_DNA"/>
</dbReference>
<evidence type="ECO:0000256" key="1">
    <source>
        <dbReference type="SAM" id="SignalP"/>
    </source>
</evidence>
<feature type="chain" id="PRO_5035926880" evidence="1">
    <location>
        <begin position="17"/>
        <end position="774"/>
    </location>
</feature>
<dbReference type="InterPro" id="IPR011050">
    <property type="entry name" value="Pectin_lyase_fold/virulence"/>
</dbReference>
<accession>A0A8T9BXN0</accession>
<evidence type="ECO:0000313" key="3">
    <source>
        <dbReference type="EMBL" id="TVY68952.1"/>
    </source>
</evidence>
<dbReference type="SUPFAM" id="SSF51126">
    <property type="entry name" value="Pectin lyase-like"/>
    <property type="match status" value="2"/>
</dbReference>
<dbReference type="InterPro" id="IPR039279">
    <property type="entry name" value="QRT3-like"/>
</dbReference>
<protein>
    <submittedName>
        <fullName evidence="3">Glucan endo-1,3-beta-glucosidase</fullName>
    </submittedName>
</protein>
<dbReference type="GO" id="GO:0004650">
    <property type="term" value="F:polygalacturonase activity"/>
    <property type="evidence" value="ECO:0007669"/>
    <property type="project" value="InterPro"/>
</dbReference>
<proteinExistence type="predicted"/>
<dbReference type="Gene3D" id="2.160.20.10">
    <property type="entry name" value="Single-stranded right-handed beta-helix, Pectin lyase-like"/>
    <property type="match status" value="2"/>
</dbReference>
<dbReference type="OrthoDB" id="1046782at2759"/>
<sequence>MRVSFILLGLAATVLAVARPESTQRDIEATGGYWYETIKHNGISPEIPNGKNWTVFRNVKDYGAKGDGTTDDSAAIQKAINTGDSSGTRNTGSVFGSTGQPAVVYFPAGTYLVKSPLQNYIGTVLMGDPTNRPTIKAAAGFSSAYILNGVDPRYTGLVGFYHEIKNLVLDSTAVSGTKTITLLQWGLSQGCQLSNVMFNMPIGAAAHTGISTPSNGSPLIFNDLQFFGGGVGTSLSATQYHLKNLYFKNVQTAVSITSLVQGTGQGLRFEGCTVGIDTTSGGNGLFNLIDSTATNTSTVMNTAAFSSSNTQNSLNLENVIVDSSVPATVKSGGTVVLTGSIMPGTTWTRGNIYTASSATPNHSSGTKLTTSRPQTLVNSTGFYQTVVPPNYAEYDVSNVVNVKSVAAYPVAGDWVADDTASLQAILNSAAGKQLLYFPSGIYLISSTLLVPVGSRLIGESFTQLSATGSNFKDAKNPTPMIKVGNAGDVGTAQMTDFVFTIADILPGAIMVEVNMAGDKPGDVGFFNCHFRIGGARGSKAETGCSSPNTCNAARLCAHLTPSSSTYWENSWSWGADHDLDGSNTSVPSSGGGFLVEAQGGTWLLGIGIEHQALYQMNMYNAKNVFLGLQQGEAAYYQGTGNTLLPPAPWADSALPSDPTFSWCSASDAMCRMGIYQRIYNSTDINVYSGGFWNFVSGPTRTFCSTDCQMNAAMYENNSRLFSYGISTINSQNLILESGVGGDKDVAAVPRTANSGATHDSFNTGVMAAYLRQSA</sequence>
<dbReference type="Pfam" id="PF12708">
    <property type="entry name" value="Pect-lyase_RHGA_epim"/>
    <property type="match status" value="2"/>
</dbReference>
<feature type="domain" description="Rhamnogalacturonase A/B/Epimerase-like pectate lyase" evidence="2">
    <location>
        <begin position="56"/>
        <end position="277"/>
    </location>
</feature>
<name>A0A8T9BXN0_9HELO</name>
<keyword evidence="1" id="KW-0732">Signal</keyword>
<dbReference type="CDD" id="cd23668">
    <property type="entry name" value="GH55_beta13glucanase-like"/>
    <property type="match status" value="1"/>
</dbReference>
<dbReference type="InterPro" id="IPR024535">
    <property type="entry name" value="RHGA/B-epi-like_pectate_lyase"/>
</dbReference>
<dbReference type="AlphaFoldDB" id="A0A8T9BXN0"/>
<reference evidence="3 4" key="1">
    <citation type="submission" date="2018-05" db="EMBL/GenBank/DDBJ databases">
        <title>Genome sequencing and assembly of the regulated plant pathogen Lachnellula willkommii and related sister species for the development of diagnostic species identification markers.</title>
        <authorList>
            <person name="Giroux E."/>
            <person name="Bilodeau G."/>
        </authorList>
    </citation>
    <scope>NUCLEOTIDE SEQUENCE [LARGE SCALE GENOMIC DNA]</scope>
    <source>
        <strain evidence="3 4">CBS 268.59</strain>
    </source>
</reference>
<evidence type="ECO:0000259" key="2">
    <source>
        <dbReference type="Pfam" id="PF12708"/>
    </source>
</evidence>
<feature type="signal peptide" evidence="1">
    <location>
        <begin position="1"/>
        <end position="16"/>
    </location>
</feature>
<feature type="domain" description="Rhamnogalacturonase A/B/Epimerase-like pectate lyase" evidence="2">
    <location>
        <begin position="404"/>
        <end position="466"/>
    </location>
</feature>
<organism evidence="3 4">
    <name type="scientific">Lachnellula suecica</name>
    <dbReference type="NCBI Taxonomy" id="602035"/>
    <lineage>
        <taxon>Eukaryota</taxon>
        <taxon>Fungi</taxon>
        <taxon>Dikarya</taxon>
        <taxon>Ascomycota</taxon>
        <taxon>Pezizomycotina</taxon>
        <taxon>Leotiomycetes</taxon>
        <taxon>Helotiales</taxon>
        <taxon>Lachnaceae</taxon>
        <taxon>Lachnellula</taxon>
    </lineage>
</organism>
<dbReference type="PANTHER" id="PTHR33928:SF2">
    <property type="entry name" value="PECTATE LYASE SUPERFAMILY PROTEIN DOMAIN-CONTAINING PROTEIN-RELATED"/>
    <property type="match status" value="1"/>
</dbReference>
<dbReference type="Proteomes" id="UP000469558">
    <property type="component" value="Unassembled WGS sequence"/>
</dbReference>
<dbReference type="FunFam" id="2.160.20.10:FF:000049">
    <property type="entry name" value="Putative exo-beta-1,3-glucanase"/>
    <property type="match status" value="1"/>
</dbReference>
<keyword evidence="4" id="KW-1185">Reference proteome</keyword>